<dbReference type="InParanoid" id="A0A409V9Q6"/>
<keyword evidence="3" id="KW-1185">Reference proteome</keyword>
<feature type="compositionally biased region" description="Acidic residues" evidence="1">
    <location>
        <begin position="128"/>
        <end position="138"/>
    </location>
</feature>
<feature type="compositionally biased region" description="Polar residues" evidence="1">
    <location>
        <begin position="38"/>
        <end position="49"/>
    </location>
</feature>
<feature type="compositionally biased region" description="Low complexity" evidence="1">
    <location>
        <begin position="68"/>
        <end position="88"/>
    </location>
</feature>
<proteinExistence type="predicted"/>
<dbReference type="Proteomes" id="UP000284842">
    <property type="component" value="Unassembled WGS sequence"/>
</dbReference>
<dbReference type="OrthoDB" id="5599613at2759"/>
<evidence type="ECO:0000313" key="3">
    <source>
        <dbReference type="Proteomes" id="UP000284842"/>
    </source>
</evidence>
<feature type="non-terminal residue" evidence="2">
    <location>
        <position position="1"/>
    </location>
</feature>
<feature type="compositionally biased region" description="Polar residues" evidence="1">
    <location>
        <begin position="14"/>
        <end position="29"/>
    </location>
</feature>
<name>A0A409V9Q6_9AGAR</name>
<dbReference type="AlphaFoldDB" id="A0A409V9Q6"/>
<dbReference type="STRING" id="181874.A0A409V9Q6"/>
<feature type="compositionally biased region" description="Basic residues" evidence="1">
    <location>
        <begin position="1"/>
        <end position="11"/>
    </location>
</feature>
<evidence type="ECO:0000313" key="2">
    <source>
        <dbReference type="EMBL" id="PPQ63491.1"/>
    </source>
</evidence>
<dbReference type="EMBL" id="NHTK01006121">
    <property type="protein sequence ID" value="PPQ63491.1"/>
    <property type="molecule type" value="Genomic_DNA"/>
</dbReference>
<protein>
    <submittedName>
        <fullName evidence="2">Uncharacterized protein</fullName>
    </submittedName>
</protein>
<comment type="caution">
    <text evidence="2">The sequence shown here is derived from an EMBL/GenBank/DDBJ whole genome shotgun (WGS) entry which is preliminary data.</text>
</comment>
<feature type="region of interest" description="Disordered" evidence="1">
    <location>
        <begin position="114"/>
        <end position="138"/>
    </location>
</feature>
<sequence>PKRPNKKKPRLSPRQETTYSEANLVPSSQSDEEELPATESNVNDLQSALEQPWPDELSSYSSGPTSPIPSSQVSPAISSSSKQSLSMPATPVALDATAKTAQIIEKIKQRAYAAVHSSPEPTPVEFKEELDDDSDEEDIPFTLLPIPSRCVTLSFTKPPHAADCICSDTVERETDSCLSRYGLRKRNASPVQRENQTIPPFLPAKKKPSPFDALLREKKAAEKKGIGSDAIRRADATAKTIDLFNASMSDEESDDEGLQVTDAVNLALQSEDLFQTKPRARRTNSEEECRDTGKEIVGILQRDVAIKEEDIELQRPRGICLWREDPHSMEVDAVRLQGYRLPGKSNLANTINSFIEQADEGCVDILLRADFSTAVEPESFDPVQPFENIIGSCMYLVKTISDVAKHDGHLGADSNILSAQKWTPPSTSRVGIVATEDREEALFCLTTMIGLLANHGKLIDHETPNFVIALLLIGLDITTAPDNQQDVIRLLDLICNKAGAERSKEIEICSRILEFIFTLEASVQCSAVLLLAQGSNVTRRVANYVAYCIIVDQPVVNPSTYSDKPPIENLRKQFQKSLDYPSKFVISKETDYVNLGFYVTILGVAISDIRGYVNEERHEHKKRQTGKDHLVVKPLQGLKALRDDMEALHSKISDARATHLERSRTKGCIKALSMNIHYQRDIWIKNDSENKTKTLAQYFRKK</sequence>
<organism evidence="2 3">
    <name type="scientific">Panaeolus cyanescens</name>
    <dbReference type="NCBI Taxonomy" id="181874"/>
    <lineage>
        <taxon>Eukaryota</taxon>
        <taxon>Fungi</taxon>
        <taxon>Dikarya</taxon>
        <taxon>Basidiomycota</taxon>
        <taxon>Agaricomycotina</taxon>
        <taxon>Agaricomycetes</taxon>
        <taxon>Agaricomycetidae</taxon>
        <taxon>Agaricales</taxon>
        <taxon>Agaricineae</taxon>
        <taxon>Galeropsidaceae</taxon>
        <taxon>Panaeolus</taxon>
    </lineage>
</organism>
<evidence type="ECO:0000256" key="1">
    <source>
        <dbReference type="SAM" id="MobiDB-lite"/>
    </source>
</evidence>
<feature type="region of interest" description="Disordered" evidence="1">
    <location>
        <begin position="1"/>
        <end position="88"/>
    </location>
</feature>
<reference evidence="2 3" key="1">
    <citation type="journal article" date="2018" name="Evol. Lett.">
        <title>Horizontal gene cluster transfer increased hallucinogenic mushroom diversity.</title>
        <authorList>
            <person name="Reynolds H.T."/>
            <person name="Vijayakumar V."/>
            <person name="Gluck-Thaler E."/>
            <person name="Korotkin H.B."/>
            <person name="Matheny P.B."/>
            <person name="Slot J.C."/>
        </authorList>
    </citation>
    <scope>NUCLEOTIDE SEQUENCE [LARGE SCALE GENOMIC DNA]</scope>
    <source>
        <strain evidence="2 3">2629</strain>
    </source>
</reference>
<gene>
    <name evidence="2" type="ORF">CVT24_005148</name>
</gene>
<accession>A0A409V9Q6</accession>